<dbReference type="Proteomes" id="UP000464507">
    <property type="component" value="Chromosome"/>
</dbReference>
<keyword evidence="4" id="KW-1185">Reference proteome</keyword>
<dbReference type="EMBL" id="CP017146">
    <property type="protein sequence ID" value="QHO70465.1"/>
    <property type="molecule type" value="Genomic_DNA"/>
</dbReference>
<feature type="transmembrane region" description="Helical" evidence="1">
    <location>
        <begin position="6"/>
        <end position="25"/>
    </location>
</feature>
<dbReference type="KEGG" id="mant:BHD05_13235"/>
<accession>A0A7L5AKY9</accession>
<evidence type="ECO:0000256" key="1">
    <source>
        <dbReference type="SAM" id="Phobius"/>
    </source>
</evidence>
<reference evidence="3 4" key="1">
    <citation type="submission" date="2016-09" db="EMBL/GenBank/DDBJ databases">
        <title>Complete genome sequence of microbes from the polar regions.</title>
        <authorList>
            <person name="Liao L."/>
            <person name="Chen B."/>
        </authorList>
    </citation>
    <scope>NUCLEOTIDE SEQUENCE [LARGE SCALE GENOMIC DNA]</scope>
    <source>
        <strain evidence="3 4">ZS314</strain>
    </source>
</reference>
<dbReference type="Pfam" id="PF07885">
    <property type="entry name" value="Ion_trans_2"/>
    <property type="match status" value="1"/>
</dbReference>
<organism evidence="3 4">
    <name type="scientific">Marisediminicola antarctica</name>
    <dbReference type="NCBI Taxonomy" id="674079"/>
    <lineage>
        <taxon>Bacteria</taxon>
        <taxon>Bacillati</taxon>
        <taxon>Actinomycetota</taxon>
        <taxon>Actinomycetes</taxon>
        <taxon>Micrococcales</taxon>
        <taxon>Microbacteriaceae</taxon>
        <taxon>Marisediminicola</taxon>
    </lineage>
</organism>
<proteinExistence type="predicted"/>
<dbReference type="Gene3D" id="1.10.287.70">
    <property type="match status" value="1"/>
</dbReference>
<dbReference type="RefSeq" id="WP_161886850.1">
    <property type="nucleotide sequence ID" value="NZ_CP017146.1"/>
</dbReference>
<sequence>MDMVLTIAGIAVVVIGLRDMFHTLLHPRGRGRVSRWVLAGVWRLSQLTHHRLGSAVGPAAMVVVVLLWVALQGVGWALIYYPHIPGGFVYSAGVNPADYPDFGEALYVSLVTLGTLGYGDVVPVDPWIRVVSPIQGLIGFALLTAALTWFTQVYPPLSRRRALALELGRLADTSYAEAIGEVDPATAARVLDSLAAEVGKVRVDFIQHTEGFYFQEQSTDLSLARQLPYALHLRDRALTCQEAAVRVSAQQLSLALEQLGAELKKDFRLTGDTPGEVFAAYASEHTSRAQL</sequence>
<keyword evidence="1" id="KW-1133">Transmembrane helix</keyword>
<evidence type="ECO:0000259" key="2">
    <source>
        <dbReference type="Pfam" id="PF07885"/>
    </source>
</evidence>
<keyword evidence="1" id="KW-0812">Transmembrane</keyword>
<dbReference type="OrthoDB" id="8477930at2"/>
<feature type="domain" description="Potassium channel" evidence="2">
    <location>
        <begin position="87"/>
        <end position="153"/>
    </location>
</feature>
<protein>
    <submittedName>
        <fullName evidence="3">Transporter</fullName>
    </submittedName>
</protein>
<evidence type="ECO:0000313" key="4">
    <source>
        <dbReference type="Proteomes" id="UP000464507"/>
    </source>
</evidence>
<feature type="transmembrane region" description="Helical" evidence="1">
    <location>
        <begin position="130"/>
        <end position="151"/>
    </location>
</feature>
<feature type="transmembrane region" description="Helical" evidence="1">
    <location>
        <begin position="59"/>
        <end position="81"/>
    </location>
</feature>
<keyword evidence="1" id="KW-0472">Membrane</keyword>
<dbReference type="AlphaFoldDB" id="A0A7L5AKY9"/>
<gene>
    <name evidence="3" type="ORF">BHD05_13235</name>
</gene>
<name>A0A7L5AKY9_9MICO</name>
<dbReference type="SUPFAM" id="SSF81324">
    <property type="entry name" value="Voltage-gated potassium channels"/>
    <property type="match status" value="1"/>
</dbReference>
<dbReference type="InterPro" id="IPR013099">
    <property type="entry name" value="K_chnl_dom"/>
</dbReference>
<evidence type="ECO:0000313" key="3">
    <source>
        <dbReference type="EMBL" id="QHO70465.1"/>
    </source>
</evidence>